<evidence type="ECO:0000259" key="3">
    <source>
        <dbReference type="PROSITE" id="PS51272"/>
    </source>
</evidence>
<accession>A0A2W1NBC4</accession>
<dbReference type="EMBL" id="NHRJ02000002">
    <property type="protein sequence ID" value="PZE21999.1"/>
    <property type="molecule type" value="Genomic_DNA"/>
</dbReference>
<protein>
    <submittedName>
        <fullName evidence="4">S-layer homology domain-containing protein</fullName>
    </submittedName>
</protein>
<evidence type="ECO:0000256" key="2">
    <source>
        <dbReference type="SAM" id="SignalP"/>
    </source>
</evidence>
<evidence type="ECO:0000256" key="1">
    <source>
        <dbReference type="ARBA" id="ARBA00022729"/>
    </source>
</evidence>
<gene>
    <name evidence="4" type="ORF">CBW46_006270</name>
</gene>
<sequence>MNKSCTLLAAAAVALSLLAPTTLAGTTKTASDYADLTGVNSELTTKIDALLAKGVFEGVSDDSFGISQPITRAQFAKVACLVFGLPVDSTIPTTSFSDVRFDDPANSWAIPYIEAAKRAGLIDGITDTTFAPGDHVSIGQLDTVLVKGLGKKVNGAASPWYADAVIQATQLSIHPANKSGDEIASRADLVLSAYAALQAAQPTQPAEQQEQVSISSVQATGDHTVQVLLDNAVDTSKATLSLTKDGAAVAATTTWSADGKSAVLTLPVGAKLSSGSYAVTLGGLAGSQIKGATGTVTIGTSAESGNITYAVTELYEVSNVIDSGLTASATGTQGYVTQAQAEDPTLSKFAKEIELTATTSSGEEVAIPGIIQSISSSNTAVVKAAVSSDRKGFVLGNKAGTAAVSIVYTAVNGATKQMTIPVTVKDVNVAADMIEAGESSIEHSLTVTGGVYSSHFNAYEKMDLKITDNYGIEYEVNEIQQYNFALGTMFYAEDITGDPDAGSAGTVTVEADGAVHIRGNVNKFTLTALIPNGDKAYASVDVTRD</sequence>
<feature type="chain" id="PRO_5038336695" evidence="2">
    <location>
        <begin position="25"/>
        <end position="545"/>
    </location>
</feature>
<dbReference type="Proteomes" id="UP000214746">
    <property type="component" value="Unassembled WGS sequence"/>
</dbReference>
<evidence type="ECO:0000313" key="4">
    <source>
        <dbReference type="EMBL" id="PZE21999.1"/>
    </source>
</evidence>
<feature type="domain" description="SLH" evidence="3">
    <location>
        <begin position="30"/>
        <end position="93"/>
    </location>
</feature>
<dbReference type="RefSeq" id="WP_089199142.1">
    <property type="nucleotide sequence ID" value="NZ_NHRJ02000002.1"/>
</dbReference>
<proteinExistence type="predicted"/>
<feature type="signal peptide" evidence="2">
    <location>
        <begin position="1"/>
        <end position="24"/>
    </location>
</feature>
<name>A0A2W1NBC4_PAEXE</name>
<dbReference type="OrthoDB" id="1706086at2"/>
<comment type="caution">
    <text evidence="4">The sequence shown here is derived from an EMBL/GenBank/DDBJ whole genome shotgun (WGS) entry which is preliminary data.</text>
</comment>
<feature type="domain" description="SLH" evidence="3">
    <location>
        <begin position="96"/>
        <end position="159"/>
    </location>
</feature>
<dbReference type="Pfam" id="PF00395">
    <property type="entry name" value="SLH"/>
    <property type="match status" value="2"/>
</dbReference>
<reference evidence="4" key="1">
    <citation type="submission" date="2018-06" db="EMBL/GenBank/DDBJ databases">
        <title>Paenibacillus xerothermodurans sp. nov. an extremely dry heat resistant spore forming bacterium isolated from the soil of Cape Canaveral, Florida.</title>
        <authorList>
            <person name="Seuylemezian A."/>
            <person name="Kaur N."/>
            <person name="Patil P."/>
            <person name="Patil P."/>
            <person name="Mayilraj S."/>
            <person name="Vaishampayan P."/>
        </authorList>
    </citation>
    <scope>NUCLEOTIDE SEQUENCE [LARGE SCALE GENOMIC DNA]</scope>
    <source>
        <strain evidence="4">ATCC 27380</strain>
    </source>
</reference>
<keyword evidence="5" id="KW-1185">Reference proteome</keyword>
<dbReference type="Gene3D" id="2.60.40.1220">
    <property type="match status" value="1"/>
</dbReference>
<dbReference type="InterPro" id="IPR014755">
    <property type="entry name" value="Cu-Rt/internalin_Ig-like"/>
</dbReference>
<evidence type="ECO:0000313" key="5">
    <source>
        <dbReference type="Proteomes" id="UP000214746"/>
    </source>
</evidence>
<keyword evidence="1 2" id="KW-0732">Signal</keyword>
<dbReference type="PROSITE" id="PS51272">
    <property type="entry name" value="SLH"/>
    <property type="match status" value="2"/>
</dbReference>
<dbReference type="AlphaFoldDB" id="A0A2W1NBC4"/>
<organism evidence="4 5">
    <name type="scientific">Paenibacillus xerothermodurans</name>
    <dbReference type="NCBI Taxonomy" id="1977292"/>
    <lineage>
        <taxon>Bacteria</taxon>
        <taxon>Bacillati</taxon>
        <taxon>Bacillota</taxon>
        <taxon>Bacilli</taxon>
        <taxon>Bacillales</taxon>
        <taxon>Paenibacillaceae</taxon>
        <taxon>Paenibacillus</taxon>
    </lineage>
</organism>
<dbReference type="InterPro" id="IPR001119">
    <property type="entry name" value="SLH_dom"/>
</dbReference>